<evidence type="ECO:0000313" key="2">
    <source>
        <dbReference type="EMBL" id="KAK1295558.1"/>
    </source>
</evidence>
<name>A0AAV9D2H0_ACOCL</name>
<dbReference type="EMBL" id="JAUJYO010000016">
    <property type="protein sequence ID" value="KAK1295558.1"/>
    <property type="molecule type" value="Genomic_DNA"/>
</dbReference>
<accession>A0AAV9D2H0</accession>
<comment type="caution">
    <text evidence="2">The sequence shown here is derived from an EMBL/GenBank/DDBJ whole genome shotgun (WGS) entry which is preliminary data.</text>
</comment>
<dbReference type="PANTHER" id="PTHR36037">
    <property type="entry name" value="RNA-DIRECTED DNA POLYMERASE (REVERSE TRANSCRIPTASE)-RELATED FAMILY PROTEIN"/>
    <property type="match status" value="1"/>
</dbReference>
<reference evidence="2" key="1">
    <citation type="journal article" date="2023" name="Nat. Commun.">
        <title>Diploid and tetraploid genomes of Acorus and the evolution of monocots.</title>
        <authorList>
            <person name="Ma L."/>
            <person name="Liu K.W."/>
            <person name="Li Z."/>
            <person name="Hsiao Y.Y."/>
            <person name="Qi Y."/>
            <person name="Fu T."/>
            <person name="Tang G.D."/>
            <person name="Zhang D."/>
            <person name="Sun W.H."/>
            <person name="Liu D.K."/>
            <person name="Li Y."/>
            <person name="Chen G.Z."/>
            <person name="Liu X.D."/>
            <person name="Liao X.Y."/>
            <person name="Jiang Y.T."/>
            <person name="Yu X."/>
            <person name="Hao Y."/>
            <person name="Huang J."/>
            <person name="Zhao X.W."/>
            <person name="Ke S."/>
            <person name="Chen Y.Y."/>
            <person name="Wu W.L."/>
            <person name="Hsu J.L."/>
            <person name="Lin Y.F."/>
            <person name="Huang M.D."/>
            <person name="Li C.Y."/>
            <person name="Huang L."/>
            <person name="Wang Z.W."/>
            <person name="Zhao X."/>
            <person name="Zhong W.Y."/>
            <person name="Peng D.H."/>
            <person name="Ahmad S."/>
            <person name="Lan S."/>
            <person name="Zhang J.S."/>
            <person name="Tsai W.C."/>
            <person name="Van de Peer Y."/>
            <person name="Liu Z.J."/>
        </authorList>
    </citation>
    <scope>NUCLEOTIDE SEQUENCE</scope>
    <source>
        <strain evidence="2">CP</strain>
    </source>
</reference>
<proteinExistence type="predicted"/>
<reference evidence="2" key="2">
    <citation type="submission" date="2023-06" db="EMBL/GenBank/DDBJ databases">
        <authorList>
            <person name="Ma L."/>
            <person name="Liu K.-W."/>
            <person name="Li Z."/>
            <person name="Hsiao Y.-Y."/>
            <person name="Qi Y."/>
            <person name="Fu T."/>
            <person name="Tang G."/>
            <person name="Zhang D."/>
            <person name="Sun W.-H."/>
            <person name="Liu D.-K."/>
            <person name="Li Y."/>
            <person name="Chen G.-Z."/>
            <person name="Liu X.-D."/>
            <person name="Liao X.-Y."/>
            <person name="Jiang Y.-T."/>
            <person name="Yu X."/>
            <person name="Hao Y."/>
            <person name="Huang J."/>
            <person name="Zhao X.-W."/>
            <person name="Ke S."/>
            <person name="Chen Y.-Y."/>
            <person name="Wu W.-L."/>
            <person name="Hsu J.-L."/>
            <person name="Lin Y.-F."/>
            <person name="Huang M.-D."/>
            <person name="Li C.-Y."/>
            <person name="Huang L."/>
            <person name="Wang Z.-W."/>
            <person name="Zhao X."/>
            <person name="Zhong W.-Y."/>
            <person name="Peng D.-H."/>
            <person name="Ahmad S."/>
            <person name="Lan S."/>
            <person name="Zhang J.-S."/>
            <person name="Tsai W.-C."/>
            <person name="Van De Peer Y."/>
            <person name="Liu Z.-J."/>
        </authorList>
    </citation>
    <scope>NUCLEOTIDE SEQUENCE</scope>
    <source>
        <strain evidence="2">CP</strain>
        <tissue evidence="2">Leaves</tissue>
    </source>
</reference>
<dbReference type="PANTHER" id="PTHR36037:SF1">
    <property type="entry name" value="RNA-DIRECTED DNA POLYMERASE (REVERSE TRANSCRIPTASE)-RELATED FAMILY PROTEIN"/>
    <property type="match status" value="1"/>
</dbReference>
<dbReference type="Proteomes" id="UP001180020">
    <property type="component" value="Unassembled WGS sequence"/>
</dbReference>
<dbReference type="AlphaFoldDB" id="A0AAV9D2H0"/>
<keyword evidence="1" id="KW-0175">Coiled coil</keyword>
<gene>
    <name evidence="2" type="ORF">QJS10_CPA16g00992</name>
</gene>
<evidence type="ECO:0000313" key="3">
    <source>
        <dbReference type="Proteomes" id="UP001180020"/>
    </source>
</evidence>
<organism evidence="2 3">
    <name type="scientific">Acorus calamus</name>
    <name type="common">Sweet flag</name>
    <dbReference type="NCBI Taxonomy" id="4465"/>
    <lineage>
        <taxon>Eukaryota</taxon>
        <taxon>Viridiplantae</taxon>
        <taxon>Streptophyta</taxon>
        <taxon>Embryophyta</taxon>
        <taxon>Tracheophyta</taxon>
        <taxon>Spermatophyta</taxon>
        <taxon>Magnoliopsida</taxon>
        <taxon>Liliopsida</taxon>
        <taxon>Acoraceae</taxon>
        <taxon>Acorus</taxon>
    </lineage>
</organism>
<sequence length="388" mass="43368">MFGRVGEVCYLAVQKSDLLLNELIGGEIGPDLEIKEHGEEEGVAEVIRLIEEIFILDNIGFNKFVRGQVREVSEMLIDASEASIPMSEEVLEAFVADFHRRRDQFESDCLDFTAFGPEDLDAFLKKEAEELNLVDAEAMELSNEIEALKRTVVQDSAMLMKELEELDDLLKSIDAGASTDLQFSICNDGSISVKNEDSMIDKSEGNPKIWQADQCSEEAGIILSSLRELDYHLKREEAISQIEDILSHVKVIEYKEGLWFRGKLDGIIWPLSIDHELLIEVVDGKTEMINVEIFPNDVSISTVVDAVKSSRHSFEYSDRDEIITAHLKGGIKVLIKVCQGWPVSTSPLKLVSVKNSDIYAKDISLSCLSKLELARISPLYGGQGIKPK</sequence>
<feature type="coiled-coil region" evidence="1">
    <location>
        <begin position="124"/>
        <end position="151"/>
    </location>
</feature>
<evidence type="ECO:0000256" key="1">
    <source>
        <dbReference type="SAM" id="Coils"/>
    </source>
</evidence>
<protein>
    <submittedName>
        <fullName evidence="2">Uncharacterized protein</fullName>
    </submittedName>
</protein>
<keyword evidence="3" id="KW-1185">Reference proteome</keyword>